<evidence type="ECO:0000256" key="9">
    <source>
        <dbReference type="ARBA" id="ARBA00022848"/>
    </source>
</evidence>
<keyword evidence="11 14" id="KW-0408">Iron</keyword>
<accession>A0A6L2PRS3</accession>
<comment type="cofactor">
    <cofactor evidence="1 14">
        <name>heme</name>
        <dbReference type="ChEBI" id="CHEBI:30413"/>
    </cofactor>
</comment>
<keyword evidence="8" id="KW-0256">Endoplasmic reticulum</keyword>
<keyword evidence="6 14" id="KW-0349">Heme</keyword>
<dbReference type="InterPro" id="IPR050196">
    <property type="entry name" value="Cytochrome_P450_Monoox"/>
</dbReference>
<evidence type="ECO:0000256" key="2">
    <source>
        <dbReference type="ARBA" id="ARBA00003690"/>
    </source>
</evidence>
<evidence type="ECO:0000256" key="10">
    <source>
        <dbReference type="ARBA" id="ARBA00023002"/>
    </source>
</evidence>
<evidence type="ECO:0000256" key="1">
    <source>
        <dbReference type="ARBA" id="ARBA00001971"/>
    </source>
</evidence>
<dbReference type="Pfam" id="PF00067">
    <property type="entry name" value="p450"/>
    <property type="match status" value="1"/>
</dbReference>
<dbReference type="Gene3D" id="1.10.630.10">
    <property type="entry name" value="Cytochrome P450"/>
    <property type="match status" value="1"/>
</dbReference>
<evidence type="ECO:0000256" key="15">
    <source>
        <dbReference type="RuleBase" id="RU000461"/>
    </source>
</evidence>
<evidence type="ECO:0000256" key="11">
    <source>
        <dbReference type="ARBA" id="ARBA00023004"/>
    </source>
</evidence>
<dbReference type="GO" id="GO:0005789">
    <property type="term" value="C:endoplasmic reticulum membrane"/>
    <property type="evidence" value="ECO:0007669"/>
    <property type="project" value="UniProtKB-SubCell"/>
</dbReference>
<proteinExistence type="inferred from homology"/>
<feature type="binding site" description="axial binding residue" evidence="14">
    <location>
        <position position="138"/>
    </location>
    <ligand>
        <name>heme</name>
        <dbReference type="ChEBI" id="CHEBI:30413"/>
    </ligand>
    <ligandPart>
        <name>Fe</name>
        <dbReference type="ChEBI" id="CHEBI:18248"/>
    </ligandPart>
</feature>
<dbReference type="EMBL" id="BLKM01000541">
    <property type="protein sequence ID" value="GFG35273.1"/>
    <property type="molecule type" value="Genomic_DNA"/>
</dbReference>
<sequence>GHDTTYSALSWAIQLLGEHTDVQEKAYEEMTRIFEGSDRRPTKEDLGQMKYLERVIKETLRLYPSASAVSRITDTDVQIGQYTIPAGVTVLIHIYCLHRNPECYPNPEEFNPDNFLPETVRDRHPYAFIPFSAGPRRCLGEKYAIVEMKTVLSSIIRNFKIKSIKKTKDLQPVFAVTVSVHGGVHTELTLRGKQ</sequence>
<evidence type="ECO:0000256" key="8">
    <source>
        <dbReference type="ARBA" id="ARBA00022824"/>
    </source>
</evidence>
<feature type="non-terminal residue" evidence="16">
    <location>
        <position position="1"/>
    </location>
</feature>
<evidence type="ECO:0000256" key="12">
    <source>
        <dbReference type="ARBA" id="ARBA00023033"/>
    </source>
</evidence>
<dbReference type="PANTHER" id="PTHR24291:SF189">
    <property type="entry name" value="CYTOCHROME P450 4C3-RELATED"/>
    <property type="match status" value="1"/>
</dbReference>
<comment type="subcellular location">
    <subcellularLocation>
        <location evidence="4">Endoplasmic reticulum membrane</location>
        <topology evidence="4">Peripheral membrane protein</topology>
    </subcellularLocation>
    <subcellularLocation>
        <location evidence="3">Microsome membrane</location>
        <topology evidence="3">Peripheral membrane protein</topology>
    </subcellularLocation>
</comment>
<evidence type="ECO:0000256" key="3">
    <source>
        <dbReference type="ARBA" id="ARBA00004174"/>
    </source>
</evidence>
<comment type="caution">
    <text evidence="16">The sequence shown here is derived from an EMBL/GenBank/DDBJ whole genome shotgun (WGS) entry which is preliminary data.</text>
</comment>
<dbReference type="PANTHER" id="PTHR24291">
    <property type="entry name" value="CYTOCHROME P450 FAMILY 4"/>
    <property type="match status" value="1"/>
</dbReference>
<keyword evidence="9" id="KW-0492">Microsome</keyword>
<evidence type="ECO:0000256" key="6">
    <source>
        <dbReference type="ARBA" id="ARBA00022617"/>
    </source>
</evidence>
<evidence type="ECO:0000256" key="4">
    <source>
        <dbReference type="ARBA" id="ARBA00004406"/>
    </source>
</evidence>
<gene>
    <name evidence="16" type="ORF">Cfor_11603</name>
</gene>
<dbReference type="PRINTS" id="PR00465">
    <property type="entry name" value="EP450IV"/>
</dbReference>
<dbReference type="InterPro" id="IPR002403">
    <property type="entry name" value="Cyt_P450_E_grp-IV"/>
</dbReference>
<comment type="similarity">
    <text evidence="5 15">Belongs to the cytochrome P450 family.</text>
</comment>
<dbReference type="InParanoid" id="A0A6L2PRS3"/>
<dbReference type="SUPFAM" id="SSF48264">
    <property type="entry name" value="Cytochrome P450"/>
    <property type="match status" value="1"/>
</dbReference>
<dbReference type="GO" id="GO:0016705">
    <property type="term" value="F:oxidoreductase activity, acting on paired donors, with incorporation or reduction of molecular oxygen"/>
    <property type="evidence" value="ECO:0007669"/>
    <property type="project" value="InterPro"/>
</dbReference>
<evidence type="ECO:0000256" key="7">
    <source>
        <dbReference type="ARBA" id="ARBA00022723"/>
    </source>
</evidence>
<dbReference type="InterPro" id="IPR036396">
    <property type="entry name" value="Cyt_P450_sf"/>
</dbReference>
<organism evidence="16 17">
    <name type="scientific">Coptotermes formosanus</name>
    <name type="common">Formosan subterranean termite</name>
    <dbReference type="NCBI Taxonomy" id="36987"/>
    <lineage>
        <taxon>Eukaryota</taxon>
        <taxon>Metazoa</taxon>
        <taxon>Ecdysozoa</taxon>
        <taxon>Arthropoda</taxon>
        <taxon>Hexapoda</taxon>
        <taxon>Insecta</taxon>
        <taxon>Pterygota</taxon>
        <taxon>Neoptera</taxon>
        <taxon>Polyneoptera</taxon>
        <taxon>Dictyoptera</taxon>
        <taxon>Blattodea</taxon>
        <taxon>Blattoidea</taxon>
        <taxon>Termitoidae</taxon>
        <taxon>Rhinotermitidae</taxon>
        <taxon>Coptotermes</taxon>
    </lineage>
</organism>
<dbReference type="GO" id="GO:0004497">
    <property type="term" value="F:monooxygenase activity"/>
    <property type="evidence" value="ECO:0007669"/>
    <property type="project" value="UniProtKB-KW"/>
</dbReference>
<comment type="function">
    <text evidence="2">May be involved in the metabolism of insect hormones and in the breakdown of synthetic insecticides.</text>
</comment>
<evidence type="ECO:0000256" key="13">
    <source>
        <dbReference type="ARBA" id="ARBA00023136"/>
    </source>
</evidence>
<dbReference type="InterPro" id="IPR017972">
    <property type="entry name" value="Cyt_P450_CS"/>
</dbReference>
<protein>
    <recommendedName>
        <fullName evidence="18">Cytochrome P450</fullName>
    </recommendedName>
</protein>
<evidence type="ECO:0000313" key="17">
    <source>
        <dbReference type="Proteomes" id="UP000502823"/>
    </source>
</evidence>
<keyword evidence="17" id="KW-1185">Reference proteome</keyword>
<dbReference type="InterPro" id="IPR001128">
    <property type="entry name" value="Cyt_P450"/>
</dbReference>
<dbReference type="PRINTS" id="PR00385">
    <property type="entry name" value="P450"/>
</dbReference>
<evidence type="ECO:0000256" key="14">
    <source>
        <dbReference type="PIRSR" id="PIRSR602403-1"/>
    </source>
</evidence>
<evidence type="ECO:0000256" key="5">
    <source>
        <dbReference type="ARBA" id="ARBA00010617"/>
    </source>
</evidence>
<keyword evidence="7 14" id="KW-0479">Metal-binding</keyword>
<dbReference type="GO" id="GO:0020037">
    <property type="term" value="F:heme binding"/>
    <property type="evidence" value="ECO:0007669"/>
    <property type="project" value="InterPro"/>
</dbReference>
<evidence type="ECO:0008006" key="18">
    <source>
        <dbReference type="Google" id="ProtNLM"/>
    </source>
</evidence>
<reference evidence="17" key="1">
    <citation type="submission" date="2020-01" db="EMBL/GenBank/DDBJ databases">
        <title>Draft genome sequence of the Termite Coptotermes fromosanus.</title>
        <authorList>
            <person name="Itakura S."/>
            <person name="Yosikawa Y."/>
            <person name="Umezawa K."/>
        </authorList>
    </citation>
    <scope>NUCLEOTIDE SEQUENCE [LARGE SCALE GENOMIC DNA]</scope>
</reference>
<keyword evidence="10 15" id="KW-0560">Oxidoreductase</keyword>
<dbReference type="PROSITE" id="PS00086">
    <property type="entry name" value="CYTOCHROME_P450"/>
    <property type="match status" value="1"/>
</dbReference>
<keyword evidence="13" id="KW-0472">Membrane</keyword>
<dbReference type="Proteomes" id="UP000502823">
    <property type="component" value="Unassembled WGS sequence"/>
</dbReference>
<dbReference type="GO" id="GO:0005506">
    <property type="term" value="F:iron ion binding"/>
    <property type="evidence" value="ECO:0007669"/>
    <property type="project" value="InterPro"/>
</dbReference>
<evidence type="ECO:0000313" key="16">
    <source>
        <dbReference type="EMBL" id="GFG35273.1"/>
    </source>
</evidence>
<keyword evidence="12 15" id="KW-0503">Monooxygenase</keyword>
<dbReference type="OrthoDB" id="1470350at2759"/>
<dbReference type="AlphaFoldDB" id="A0A6L2PRS3"/>
<name>A0A6L2PRS3_COPFO</name>